<feature type="compositionally biased region" description="Basic and acidic residues" evidence="3">
    <location>
        <begin position="1446"/>
        <end position="1459"/>
    </location>
</feature>
<feature type="compositionally biased region" description="Basic residues" evidence="3">
    <location>
        <begin position="1218"/>
        <end position="1233"/>
    </location>
</feature>
<dbReference type="Pfam" id="PF24065">
    <property type="entry name" value="REV3_N"/>
    <property type="match status" value="1"/>
</dbReference>
<feature type="coiled-coil region" evidence="2">
    <location>
        <begin position="971"/>
        <end position="998"/>
    </location>
</feature>
<dbReference type="PANTHER" id="PTHR45812:SF1">
    <property type="entry name" value="DNA POLYMERASE ZETA CATALYTIC SUBUNIT"/>
    <property type="match status" value="1"/>
</dbReference>
<dbReference type="Gene3D" id="3.30.342.10">
    <property type="entry name" value="DNA Polymerase, chain B, domain 1"/>
    <property type="match status" value="1"/>
</dbReference>
<dbReference type="GO" id="GO:0042276">
    <property type="term" value="P:error-prone translesion synthesis"/>
    <property type="evidence" value="ECO:0007669"/>
    <property type="project" value="TreeGrafter"/>
</dbReference>
<dbReference type="GO" id="GO:0005634">
    <property type="term" value="C:nucleus"/>
    <property type="evidence" value="ECO:0007669"/>
    <property type="project" value="TreeGrafter"/>
</dbReference>
<feature type="domain" description="DNA polymerase zeta catalytic subunit N-terminal" evidence="5">
    <location>
        <begin position="1"/>
        <end position="55"/>
    </location>
</feature>
<feature type="domain" description="DNA polymerase delta/zeta catalytic subunit N-terminal" evidence="4">
    <location>
        <begin position="56"/>
        <end position="133"/>
    </location>
</feature>
<feature type="region of interest" description="Disordered" evidence="3">
    <location>
        <begin position="867"/>
        <end position="910"/>
    </location>
</feature>
<feature type="compositionally biased region" description="Basic and acidic residues" evidence="3">
    <location>
        <begin position="887"/>
        <end position="897"/>
    </location>
</feature>
<feature type="compositionally biased region" description="Basic and acidic residues" evidence="3">
    <location>
        <begin position="1265"/>
        <end position="1278"/>
    </location>
</feature>
<feature type="compositionally biased region" description="Basic and acidic residues" evidence="3">
    <location>
        <begin position="1206"/>
        <end position="1217"/>
    </location>
</feature>
<feature type="region of interest" description="Disordered" evidence="3">
    <location>
        <begin position="1434"/>
        <end position="1459"/>
    </location>
</feature>
<name>A0A1B6IZJ9_9HEMI</name>
<evidence type="ECO:0000256" key="3">
    <source>
        <dbReference type="SAM" id="MobiDB-lite"/>
    </source>
</evidence>
<dbReference type="InterPro" id="IPR056447">
    <property type="entry name" value="REV3_N"/>
</dbReference>
<sequence>MFSLRIVNVDHYMSPPKSGLDLTYSQFRGNQIKSVPVVRIFGSTPSGCKTCLHIHGVFPYILVPYSGTGDAGRAMYQLASSLDKAINVSTGSSYSKKQHVFKIVQVSGRPFYGFHSQDHQFLKIFFYNPLVVKRACDLLQNGAICGTQFQIHEGHVPFILQFFIDYNLYGMSFINLKSVIPRKDAAAPDLTPGSLTKESFCEFEADAMAVDILNRLTVEGELAVNPGLAAIWEEEKERLQKDALDSSQRPTPQRTMSEVLLMEKLKDNLRFQGTCRVQLRETIPYPAVTQRSTGSEILDASVLDTHSLTSLVPQNSTREEVAVIDEELVLSLTEQSFLSNSMDHSMMLALDTLAAQNENVDKVVSQNVDDDSILGSQMLPEETRCDGSALVEKEEEGVEYTLPFELSSDNDSLEENDHNSDDNFDTNIPQLDGIGDIFEENKKSDTQKRGACKKKRKVLIENINENSVPFDNDEVLGNNMKHSDCWPGSVKSECMDEVFTDDNNPLSNFSEYSNAPNDSINIDFVPSFDAVLRGDPSLTYGQVASSEDTFLQTAENSFTSDLSSMFGKDQLYVAVNKLDVCLNSVPSLNNNVESAYATDKAMSVLSLSDEFLNTSHLDEMFNDDLNKGLDIICERNSQLEIEESDYEESEIKTEIERFESVQCEDNMDNTSEATEKTSPEEIEFVEVNTTPIKVEVKEGKNVNDIDMKVESDKDSASINTPTKTDNNKLKEKRSFKYSPQKKRLYVKILKVIKRNVNKNNRLFEMSRCEIERYFEQLEFIATKLKNRDPNSLDRVILTPIREIKIHENDTIQKKKRRNARQSKLVKLIKQYNSCLSMKEIQRLISCYVKLNKLPLENYEFSCSKYGNTSNVSQSKKKSRKRVHRKEHQLNVKQDSHDKTKKNGAYIDSDQNRGDCCQPSLRKLNSKSNNNNRRVQDISKISPVSPVKLEHIKKSRACNKTCNMKNKFKSEISKEDKNLDKISSKVKSLRKNQSSTQNETVPSIIQSFNDGKDLSTETLSPGKLKSEIIKNNLIFSNSSGKADLEKETGVKSVKSEVISSEKSDSHSAPSIKMENLICSKPVVMLHKDCGLLKNVKQSKHRSEGNGMSNTSKSNKNTELQINSPGIKLLSEEIPIEASRDIVNIKEVSNEISQEITNNVASREILHLNNIDNEDSSSCNSRVTRLAVKDNDLFKTGKLQNENERHFGCRETPEGDISKSKHSVYKKPVKTKGKIKSTTETKSSQISLVKDQFNSKYKKRKSINKANQKEKDRRTEKNEIELTENTSNVQSDNCYQTVSLKNQSLISSNNRDSLNSKKTENNLYLKPVVVLDKDATNIITSHKVLCTNSESVKSSVSKGASSSHKIGGTRVSVKDNDSLIKTSKLRKEKKNHCGCRFIPTESINNCNKNLVGNEQETNAEGMKSTIESKSSKIASVRHQCSKKSKKPKFGDKESLKEEDKRGVEENEMKLIENENISIVDSDKCYKNVPLKNNLLLSSATEEKTEHNLDLKPVVLLGKDTAFEVLNAPSATQKENRDQNVSSRVCMEKISSVSNIMSECNVKSDYAVSSYSQLKTNKGRKRSSSLEFAKPPVKLLRNSINTHRRRSLRVYSLDGTVDSSSSDESESNRIEVSQVAALSTPNRKRHAKNNRSPKTSYVPLNIEIKRSPKVNIKQKAESNFLDNVPKFDLQSKLIPKEDKNLAKEISSNKINEGLTEKEMSLKPFIKLQKVSLPLELPLPSTSGSNFSCKNESSMVTGEMANNDLKQNAVHPLVKRLKVSIRRLSEDTLGDSAASGELNRLEKRSHRSLSLPITEK</sequence>
<organism evidence="6">
    <name type="scientific">Homalodisca liturata</name>
    <dbReference type="NCBI Taxonomy" id="320908"/>
    <lineage>
        <taxon>Eukaryota</taxon>
        <taxon>Metazoa</taxon>
        <taxon>Ecdysozoa</taxon>
        <taxon>Arthropoda</taxon>
        <taxon>Hexapoda</taxon>
        <taxon>Insecta</taxon>
        <taxon>Pterygota</taxon>
        <taxon>Neoptera</taxon>
        <taxon>Paraneoptera</taxon>
        <taxon>Hemiptera</taxon>
        <taxon>Auchenorrhyncha</taxon>
        <taxon>Membracoidea</taxon>
        <taxon>Cicadellidae</taxon>
        <taxon>Cicadellinae</taxon>
        <taxon>Proconiini</taxon>
        <taxon>Homalodisca</taxon>
    </lineage>
</organism>
<feature type="region of interest" description="Disordered" evidence="3">
    <location>
        <begin position="1095"/>
        <end position="1118"/>
    </location>
</feature>
<dbReference type="PANTHER" id="PTHR45812">
    <property type="entry name" value="DNA POLYMERASE ZETA CATALYTIC SUBUNIT"/>
    <property type="match status" value="1"/>
</dbReference>
<evidence type="ECO:0000256" key="2">
    <source>
        <dbReference type="SAM" id="Coils"/>
    </source>
</evidence>
<dbReference type="InterPro" id="IPR030559">
    <property type="entry name" value="PolZ_Rev3"/>
</dbReference>
<accession>A0A1B6IZJ9</accession>
<comment type="catalytic activity">
    <reaction evidence="1">
        <text>DNA(n) + a 2'-deoxyribonucleoside 5'-triphosphate = DNA(n+1) + diphosphate</text>
        <dbReference type="Rhea" id="RHEA:22508"/>
        <dbReference type="Rhea" id="RHEA-COMP:17339"/>
        <dbReference type="Rhea" id="RHEA-COMP:17340"/>
        <dbReference type="ChEBI" id="CHEBI:33019"/>
        <dbReference type="ChEBI" id="CHEBI:61560"/>
        <dbReference type="ChEBI" id="CHEBI:173112"/>
        <dbReference type="EC" id="2.7.7.7"/>
    </reaction>
</comment>
<dbReference type="SUPFAM" id="SSF53098">
    <property type="entry name" value="Ribonuclease H-like"/>
    <property type="match status" value="1"/>
</dbReference>
<dbReference type="Pfam" id="PF24055">
    <property type="entry name" value="POL3_N"/>
    <property type="match status" value="1"/>
</dbReference>
<feature type="region of interest" description="Disordered" evidence="3">
    <location>
        <begin position="406"/>
        <end position="428"/>
    </location>
</feature>
<dbReference type="GO" id="GO:0003887">
    <property type="term" value="F:DNA-directed DNA polymerase activity"/>
    <property type="evidence" value="ECO:0007669"/>
    <property type="project" value="UniProtKB-EC"/>
</dbReference>
<dbReference type="EMBL" id="GECU01015436">
    <property type="protein sequence ID" value="JAS92270.1"/>
    <property type="molecule type" value="Transcribed_RNA"/>
</dbReference>
<dbReference type="GO" id="GO:0016035">
    <property type="term" value="C:zeta DNA polymerase complex"/>
    <property type="evidence" value="ECO:0007669"/>
    <property type="project" value="InterPro"/>
</dbReference>
<evidence type="ECO:0000256" key="1">
    <source>
        <dbReference type="ARBA" id="ARBA00049244"/>
    </source>
</evidence>
<evidence type="ECO:0000259" key="5">
    <source>
        <dbReference type="Pfam" id="PF24065"/>
    </source>
</evidence>
<dbReference type="InterPro" id="IPR056435">
    <property type="entry name" value="DPOD/Z_N"/>
</dbReference>
<reference evidence="6" key="1">
    <citation type="submission" date="2015-11" db="EMBL/GenBank/DDBJ databases">
        <title>De novo transcriptome assembly of four potential Pierce s Disease insect vectors from Arizona vineyards.</title>
        <authorList>
            <person name="Tassone E.E."/>
        </authorList>
    </citation>
    <scope>NUCLEOTIDE SEQUENCE</scope>
</reference>
<dbReference type="InterPro" id="IPR012337">
    <property type="entry name" value="RNaseH-like_sf"/>
</dbReference>
<evidence type="ECO:0000313" key="6">
    <source>
        <dbReference type="EMBL" id="JAS92270.1"/>
    </source>
</evidence>
<feature type="region of interest" description="Disordered" evidence="3">
    <location>
        <begin position="1206"/>
        <end position="1242"/>
    </location>
</feature>
<feature type="compositionally biased region" description="Polar residues" evidence="3">
    <location>
        <begin position="1104"/>
        <end position="1118"/>
    </location>
</feature>
<dbReference type="GO" id="GO:0000724">
    <property type="term" value="P:double-strand break repair via homologous recombination"/>
    <property type="evidence" value="ECO:0007669"/>
    <property type="project" value="TreeGrafter"/>
</dbReference>
<gene>
    <name evidence="6" type="ORF">g.50788</name>
</gene>
<protein>
    <recommendedName>
        <fullName evidence="7">DNA-directed DNA polymerase</fullName>
    </recommendedName>
</protein>
<keyword evidence="2" id="KW-0175">Coiled coil</keyword>
<proteinExistence type="predicted"/>
<evidence type="ECO:0008006" key="7">
    <source>
        <dbReference type="Google" id="ProtNLM"/>
    </source>
</evidence>
<feature type="compositionally biased region" description="Basic residues" evidence="3">
    <location>
        <begin position="874"/>
        <end position="886"/>
    </location>
</feature>
<feature type="region of interest" description="Disordered" evidence="3">
    <location>
        <begin position="1255"/>
        <end position="1283"/>
    </location>
</feature>
<evidence type="ECO:0000259" key="4">
    <source>
        <dbReference type="Pfam" id="PF24055"/>
    </source>
</evidence>